<dbReference type="PROSITE" id="PS51779">
    <property type="entry name" value="POTRA"/>
    <property type="match status" value="3"/>
</dbReference>
<evidence type="ECO:0000256" key="4">
    <source>
        <dbReference type="ARBA" id="ARBA00022729"/>
    </source>
</evidence>
<proteinExistence type="inferred from homology"/>
<dbReference type="NCBIfam" id="TIGR03303">
    <property type="entry name" value="OM_YaeT"/>
    <property type="match status" value="1"/>
</dbReference>
<evidence type="ECO:0000256" key="6">
    <source>
        <dbReference type="ARBA" id="ARBA00023136"/>
    </source>
</evidence>
<dbReference type="InterPro" id="IPR000184">
    <property type="entry name" value="Bac_surfAg_D15"/>
</dbReference>
<reference evidence="10 11" key="1">
    <citation type="submission" date="2020-12" db="EMBL/GenBank/DDBJ databases">
        <title>Geomonas sp. Red259, isolated from paddy soil.</title>
        <authorList>
            <person name="Xu Z."/>
            <person name="Zhang Z."/>
            <person name="Masuda Y."/>
            <person name="Itoh H."/>
            <person name="Senoo K."/>
        </authorList>
    </citation>
    <scope>NUCLEOTIDE SEQUENCE [LARGE SCALE GENOMIC DNA]</scope>
    <source>
        <strain evidence="10 11">Red259</strain>
    </source>
</reference>
<keyword evidence="5" id="KW-0677">Repeat</keyword>
<dbReference type="Pfam" id="PF07244">
    <property type="entry name" value="POTRA"/>
    <property type="match status" value="5"/>
</dbReference>
<dbReference type="Proteomes" id="UP000641025">
    <property type="component" value="Unassembled WGS sequence"/>
</dbReference>
<feature type="domain" description="POTRA" evidence="9">
    <location>
        <begin position="122"/>
        <end position="199"/>
    </location>
</feature>
<dbReference type="EMBL" id="JAEMHK010000013">
    <property type="protein sequence ID" value="MBJ6801687.1"/>
    <property type="molecule type" value="Genomic_DNA"/>
</dbReference>
<dbReference type="PANTHER" id="PTHR12815:SF23">
    <property type="entry name" value="OUTER MEMBRANE PROTEIN ASSEMBLY FACTOR BAMA"/>
    <property type="match status" value="1"/>
</dbReference>
<accession>A0ABS0YUP0</accession>
<evidence type="ECO:0000256" key="3">
    <source>
        <dbReference type="ARBA" id="ARBA00022692"/>
    </source>
</evidence>
<gene>
    <name evidence="10" type="primary">bamA</name>
    <name evidence="10" type="ORF">JFN90_16270</name>
</gene>
<evidence type="ECO:0000256" key="8">
    <source>
        <dbReference type="NCBIfam" id="TIGR03303"/>
    </source>
</evidence>
<keyword evidence="11" id="KW-1185">Reference proteome</keyword>
<dbReference type="HAMAP" id="MF_01430">
    <property type="entry name" value="OM_assembly_BamA"/>
    <property type="match status" value="1"/>
</dbReference>
<evidence type="ECO:0000256" key="2">
    <source>
        <dbReference type="ARBA" id="ARBA00022452"/>
    </source>
</evidence>
<evidence type="ECO:0000313" key="10">
    <source>
        <dbReference type="EMBL" id="MBJ6801687.1"/>
    </source>
</evidence>
<evidence type="ECO:0000313" key="11">
    <source>
        <dbReference type="Proteomes" id="UP000641025"/>
    </source>
</evidence>
<keyword evidence="4" id="KW-0732">Signal</keyword>
<dbReference type="InterPro" id="IPR039910">
    <property type="entry name" value="D15-like"/>
</dbReference>
<keyword evidence="2" id="KW-1134">Transmembrane beta strand</keyword>
<protein>
    <recommendedName>
        <fullName evidence="8">Outer membrane protein assembly factor BamA</fullName>
    </recommendedName>
</protein>
<evidence type="ECO:0000256" key="1">
    <source>
        <dbReference type="ARBA" id="ARBA00004370"/>
    </source>
</evidence>
<dbReference type="Gene3D" id="2.40.160.50">
    <property type="entry name" value="membrane protein fhac: a member of the omp85/tpsb transporter family"/>
    <property type="match status" value="1"/>
</dbReference>
<keyword evidence="6" id="KW-0472">Membrane</keyword>
<comment type="caution">
    <text evidence="10">The sequence shown here is derived from an EMBL/GenBank/DDBJ whole genome shotgun (WGS) entry which is preliminary data.</text>
</comment>
<comment type="subcellular location">
    <subcellularLocation>
        <location evidence="1">Membrane</location>
    </subcellularLocation>
</comment>
<evidence type="ECO:0000256" key="7">
    <source>
        <dbReference type="ARBA" id="ARBA00023237"/>
    </source>
</evidence>
<dbReference type="PANTHER" id="PTHR12815">
    <property type="entry name" value="SORTING AND ASSEMBLY MACHINERY SAMM50 PROTEIN FAMILY MEMBER"/>
    <property type="match status" value="1"/>
</dbReference>
<dbReference type="Pfam" id="PF01103">
    <property type="entry name" value="Omp85"/>
    <property type="match status" value="1"/>
</dbReference>
<dbReference type="PIRSF" id="PIRSF006076">
    <property type="entry name" value="OM_assembly_OMP85"/>
    <property type="match status" value="1"/>
</dbReference>
<name>A0ABS0YUP0_9BACT</name>
<feature type="domain" description="POTRA" evidence="9">
    <location>
        <begin position="374"/>
        <end position="447"/>
    </location>
</feature>
<feature type="domain" description="POTRA" evidence="9">
    <location>
        <begin position="50"/>
        <end position="121"/>
    </location>
</feature>
<keyword evidence="7" id="KW-0998">Cell outer membrane</keyword>
<evidence type="ECO:0000259" key="9">
    <source>
        <dbReference type="PROSITE" id="PS51779"/>
    </source>
</evidence>
<dbReference type="InterPro" id="IPR023707">
    <property type="entry name" value="OM_assembly_BamA"/>
</dbReference>
<dbReference type="InterPro" id="IPR034746">
    <property type="entry name" value="POTRA"/>
</dbReference>
<organism evidence="10 11">
    <name type="scientific">Geomonas propionica</name>
    <dbReference type="NCBI Taxonomy" id="2798582"/>
    <lineage>
        <taxon>Bacteria</taxon>
        <taxon>Pseudomonadati</taxon>
        <taxon>Thermodesulfobacteriota</taxon>
        <taxon>Desulfuromonadia</taxon>
        <taxon>Geobacterales</taxon>
        <taxon>Geobacteraceae</taxon>
        <taxon>Geomonas</taxon>
    </lineage>
</organism>
<keyword evidence="3" id="KW-0812">Transmembrane</keyword>
<evidence type="ECO:0000256" key="5">
    <source>
        <dbReference type="ARBA" id="ARBA00022737"/>
    </source>
</evidence>
<sequence>MLCLSVSAQAEQAAAGKATDTTSADKAAAEKTAADKAAGEQAAGEKIVAIKIVAIKIGGNHRIETAAVLQAVRLKAGDVVTPDKVDADIRAIYKLGHFTDVKAQSETKDGGVVLEYVVTEKPIVREVKIEGAKELSTDKVREAIEIKPNSVFSPKDLQKSVKKVKKLYADEGYYLAEVSGDLSMRSDTDVHVIFRIKEGDKVLIEKIEFEGNRAFPDKKLKKTMETGEKWFLSWLTGAGTYKEEVLKNDVNLLTEYYMNNGYVNVKVGEPKVELLPDRKGLRVSIGITEGEQYRIGKLGFKGELLETETVLNGKLKEKPGQLFSRADLRSDVFGLTDLYADKGYAFANANPLTKLNADSHTIDITFDMEKGQKVTIDRINITGNVKTRDKVVRRELKLDEGDQYSSTALKKSKQNLMNTGFFEEANLATAKGSTADKLDINVEVKEKPTGTFSIGAGYSSLDGIIGQGSVQQANFLGLGLKATAAASLGSKSQTYNLGLTDPYFMDTKWTLGGDIYRNERQYLDYTRRATGGDIKAGYPLSDTVSTFWLYKYEIKDIFDESPELRKSINDGAVLEPEKKSTTSAVIASISRNTTDYRLDPSIGMMNSLSIEFAGLGGSNRYVKYITENTLFHPLFYGVGSVRGTLGYVQSYGGKEIPIDEKFYLGGISSLRGFSSRTVSPFKTTTVFDKDANGYADKPKDNRVYLGGSIEAVANVEWTFPLLKDAGLKGVLFFDAGNSDNSFDKTFGTVLTSYGGGIRWYSPIGPLRLEYGVPINPREGIDNKKGKFEFSIGSIF</sequence>
<dbReference type="Gene3D" id="3.10.20.310">
    <property type="entry name" value="membrane protein fhac"/>
    <property type="match status" value="5"/>
</dbReference>
<dbReference type="InterPro" id="IPR010827">
    <property type="entry name" value="BamA/TamA_POTRA"/>
</dbReference>